<dbReference type="InterPro" id="IPR020830">
    <property type="entry name" value="GlycerAld_3-P_DH_AS"/>
</dbReference>
<evidence type="ECO:0000256" key="4">
    <source>
        <dbReference type="ARBA" id="ARBA00039137"/>
    </source>
</evidence>
<feature type="binding site" evidence="8">
    <location>
        <begin position="38"/>
        <end position="39"/>
    </location>
    <ligand>
        <name>NAD(+)</name>
        <dbReference type="ChEBI" id="CHEBI:57540"/>
    </ligand>
</feature>
<dbReference type="PANTHER" id="PTHR42955:SF1">
    <property type="entry name" value="GLYCERALDEHYDE-3-PHOSPHATE DEHYDROGENASE"/>
    <property type="match status" value="1"/>
</dbReference>
<evidence type="ECO:0000313" key="13">
    <source>
        <dbReference type="Proteomes" id="UP000747110"/>
    </source>
</evidence>
<name>A0A8J4FTN4_9CHLO</name>
<proteinExistence type="inferred from homology"/>
<keyword evidence="13" id="KW-1185">Reference proteome</keyword>
<dbReference type="Pfam" id="PF00044">
    <property type="entry name" value="Gp_dh_N"/>
    <property type="match status" value="1"/>
</dbReference>
<keyword evidence="8" id="KW-0520">NAD</keyword>
<comment type="caution">
    <text evidence="12">The sequence shown here is derived from an EMBL/GenBank/DDBJ whole genome shotgun (WGS) entry which is preliminary data.</text>
</comment>
<dbReference type="NCBIfam" id="NF033735">
    <property type="entry name" value="G3PDH_Arsen"/>
    <property type="match status" value="1"/>
</dbReference>
<evidence type="ECO:0000256" key="1">
    <source>
        <dbReference type="ARBA" id="ARBA00005215"/>
    </source>
</evidence>
<accession>A0A8J4FTN4</accession>
<evidence type="ECO:0000256" key="6">
    <source>
        <dbReference type="PIRSR" id="PIRSR000149-1"/>
    </source>
</evidence>
<feature type="binding site" evidence="7">
    <location>
        <position position="272"/>
    </location>
    <ligand>
        <name>D-glyceraldehyde 3-phosphate</name>
        <dbReference type="ChEBI" id="CHEBI:59776"/>
    </ligand>
</feature>
<organism evidence="12 13">
    <name type="scientific">Volvox reticuliferus</name>
    <dbReference type="NCBI Taxonomy" id="1737510"/>
    <lineage>
        <taxon>Eukaryota</taxon>
        <taxon>Viridiplantae</taxon>
        <taxon>Chlorophyta</taxon>
        <taxon>core chlorophytes</taxon>
        <taxon>Chlorophyceae</taxon>
        <taxon>CS clade</taxon>
        <taxon>Chlamydomonadales</taxon>
        <taxon>Volvocaceae</taxon>
        <taxon>Volvox</taxon>
    </lineage>
</organism>
<dbReference type="InterPro" id="IPR020831">
    <property type="entry name" value="GlycerAld/Erythrose_P_DH"/>
</dbReference>
<dbReference type="PIRSF" id="PIRSF000149">
    <property type="entry name" value="GAP_DH"/>
    <property type="match status" value="1"/>
</dbReference>
<dbReference type="OrthoDB" id="1152826at2759"/>
<evidence type="ECO:0000256" key="7">
    <source>
        <dbReference type="PIRSR" id="PIRSR000149-2"/>
    </source>
</evidence>
<dbReference type="FunFam" id="3.30.360.10:FF:000002">
    <property type="entry name" value="Glyceraldehyde-3-phosphate dehydrogenase"/>
    <property type="match status" value="1"/>
</dbReference>
<dbReference type="EMBL" id="BNCP01000036">
    <property type="protein sequence ID" value="GIL86466.1"/>
    <property type="molecule type" value="Genomic_DNA"/>
</dbReference>
<dbReference type="Proteomes" id="UP000747110">
    <property type="component" value="Unassembled WGS sequence"/>
</dbReference>
<feature type="binding site" evidence="7">
    <location>
        <position position="218"/>
    </location>
    <ligand>
        <name>D-glyceraldehyde 3-phosphate</name>
        <dbReference type="ChEBI" id="CHEBI:59776"/>
    </ligand>
</feature>
<evidence type="ECO:0000259" key="11">
    <source>
        <dbReference type="SMART" id="SM00846"/>
    </source>
</evidence>
<sequence length="373" mass="40679">AYRNHISFFTEKTCIKLGYGRTKIGMPPVKVLLNGCGRIGRLAFRVAWAHPDVFQFVHLNDITAVESVAYLLKYDSVHGTWGPDVSVDGNNTIVIKDGDRVDRIPYTSSKTIEGIAVAEGTTVEMVYECTGVFLTRAKIAPYFSHICAKKVVVSAPVKDTPPVLNIVVGCNEEKYDPAIDHIVTAASCTTNCLAPVVKVIHENLGIERGCITTIHNLTNTQTIVDAPNAKKADLRRARSGLVNLAPTSTGSATAIALIFPELKGKLNGLAVRVPLTNASITDCVFDVRRATSEPEVNQLLKEASETYLKGILGFDEVPKVSTDYVNDPRSSIVDAACTQVIDGTMVKIYAWYDNEYGYSCRMVDLAKYVAARM</sequence>
<dbReference type="CDD" id="cd18126">
    <property type="entry name" value="GAPDH_I_C"/>
    <property type="match status" value="1"/>
</dbReference>
<feature type="binding site" evidence="8">
    <location>
        <position position="154"/>
    </location>
    <ligand>
        <name>NAD(+)</name>
        <dbReference type="ChEBI" id="CHEBI:57540"/>
    </ligand>
</feature>
<dbReference type="InterPro" id="IPR054835">
    <property type="entry name" value="G3PDH_Arsen"/>
</dbReference>
<dbReference type="CDD" id="cd05214">
    <property type="entry name" value="GAPDH_I_N"/>
    <property type="match status" value="1"/>
</dbReference>
<evidence type="ECO:0000256" key="9">
    <source>
        <dbReference type="PIRSR" id="PIRSR000149-4"/>
    </source>
</evidence>
<dbReference type="PANTHER" id="PTHR42955">
    <property type="entry name" value="GLYCERALDEHYDE-3-PHOSPHATE DEHYDROGENASE"/>
    <property type="match status" value="1"/>
</dbReference>
<evidence type="ECO:0000256" key="3">
    <source>
        <dbReference type="ARBA" id="ARBA00023002"/>
    </source>
</evidence>
<dbReference type="SUPFAM" id="SSF51735">
    <property type="entry name" value="NAD(P)-binding Rossmann-fold domains"/>
    <property type="match status" value="1"/>
</dbReference>
<dbReference type="GO" id="GO:0051287">
    <property type="term" value="F:NAD binding"/>
    <property type="evidence" value="ECO:0007669"/>
    <property type="project" value="InterPro"/>
</dbReference>
<protein>
    <recommendedName>
        <fullName evidence="4">glyceraldehyde-3-phosphate dehydrogenase (NADP(+)) (phosphorylating)</fullName>
        <ecNumber evidence="4">1.2.1.13</ecNumber>
    </recommendedName>
</protein>
<gene>
    <name evidence="12" type="ORF">Vretifemale_14779</name>
</gene>
<dbReference type="SUPFAM" id="SSF55347">
    <property type="entry name" value="Glyceraldehyde-3-phosphate dehydrogenase-like, C-terminal domain"/>
    <property type="match status" value="1"/>
</dbReference>
<feature type="active site" description="Nucleophile" evidence="6">
    <location>
        <position position="188"/>
    </location>
</feature>
<dbReference type="Gene3D" id="3.40.50.720">
    <property type="entry name" value="NAD(P)-binding Rossmann-like Domain"/>
    <property type="match status" value="1"/>
</dbReference>
<keyword evidence="3" id="KW-0560">Oxidoreductase</keyword>
<dbReference type="PRINTS" id="PR00078">
    <property type="entry name" value="G3PDHDRGNASE"/>
</dbReference>
<dbReference type="InterPro" id="IPR020829">
    <property type="entry name" value="GlycerAld_3-P_DH_cat"/>
</dbReference>
<dbReference type="AlphaFoldDB" id="A0A8J4FTN4"/>
<dbReference type="Gene3D" id="3.30.360.10">
    <property type="entry name" value="Dihydrodipicolinate Reductase, domain 2"/>
    <property type="match status" value="1"/>
</dbReference>
<dbReference type="PROSITE" id="PS00071">
    <property type="entry name" value="GAPDH"/>
    <property type="match status" value="1"/>
</dbReference>
<comment type="similarity">
    <text evidence="2 10">Belongs to the glyceraldehyde-3-phosphate dehydrogenase family.</text>
</comment>
<evidence type="ECO:0000256" key="2">
    <source>
        <dbReference type="ARBA" id="ARBA00007406"/>
    </source>
</evidence>
<evidence type="ECO:0000256" key="10">
    <source>
        <dbReference type="RuleBase" id="RU000397"/>
    </source>
</evidence>
<comment type="pathway">
    <text evidence="1">Carbohydrate biosynthesis; Calvin cycle.</text>
</comment>
<dbReference type="InterPro" id="IPR052978">
    <property type="entry name" value="GAP_dehydrogenase"/>
</dbReference>
<dbReference type="Pfam" id="PF02800">
    <property type="entry name" value="Gp_dh_C"/>
    <property type="match status" value="1"/>
</dbReference>
<feature type="binding site" evidence="7">
    <location>
        <begin position="187"/>
        <end position="189"/>
    </location>
    <ligand>
        <name>D-glyceraldehyde 3-phosphate</name>
        <dbReference type="ChEBI" id="CHEBI:59776"/>
    </ligand>
</feature>
<evidence type="ECO:0000313" key="12">
    <source>
        <dbReference type="EMBL" id="GIL86466.1"/>
    </source>
</evidence>
<reference evidence="12" key="1">
    <citation type="journal article" date="2021" name="Proc. Natl. Acad. Sci. U.S.A.">
        <title>Three genomes in the algal genus Volvox reveal the fate of a haploid sex-determining region after a transition to homothallism.</title>
        <authorList>
            <person name="Yamamoto K."/>
            <person name="Hamaji T."/>
            <person name="Kawai-Toyooka H."/>
            <person name="Matsuzaki R."/>
            <person name="Takahashi F."/>
            <person name="Nishimura Y."/>
            <person name="Kawachi M."/>
            <person name="Noguchi H."/>
            <person name="Minakuchi Y."/>
            <person name="Umen J.G."/>
            <person name="Toyoda A."/>
            <person name="Nozaki H."/>
        </authorList>
    </citation>
    <scope>NUCLEOTIDE SEQUENCE</scope>
    <source>
        <strain evidence="12">NIES-3786</strain>
    </source>
</reference>
<dbReference type="SMART" id="SM00846">
    <property type="entry name" value="Gp_dh_N"/>
    <property type="match status" value="1"/>
</dbReference>
<evidence type="ECO:0000256" key="8">
    <source>
        <dbReference type="PIRSR" id="PIRSR000149-3"/>
    </source>
</evidence>
<dbReference type="InterPro" id="IPR036291">
    <property type="entry name" value="NAD(P)-bd_dom_sf"/>
</dbReference>
<feature type="binding site" evidence="8">
    <location>
        <position position="61"/>
    </location>
    <ligand>
        <name>NAD(+)</name>
        <dbReference type="ChEBI" id="CHEBI:57540"/>
    </ligand>
</feature>
<dbReference type="EC" id="1.2.1.13" evidence="4"/>
<dbReference type="GO" id="GO:0047100">
    <property type="term" value="F:glyceraldehyde-3-phosphate dehydrogenase (NADP+) (phosphorylating) activity"/>
    <property type="evidence" value="ECO:0007669"/>
    <property type="project" value="UniProtKB-EC"/>
</dbReference>
<comment type="catalytic activity">
    <reaction evidence="5">
        <text>D-glyceraldehyde 3-phosphate + phosphate + NADP(+) = (2R)-3-phospho-glyceroyl phosphate + NADPH + H(+)</text>
        <dbReference type="Rhea" id="RHEA:10296"/>
        <dbReference type="ChEBI" id="CHEBI:15378"/>
        <dbReference type="ChEBI" id="CHEBI:43474"/>
        <dbReference type="ChEBI" id="CHEBI:57604"/>
        <dbReference type="ChEBI" id="CHEBI:57783"/>
        <dbReference type="ChEBI" id="CHEBI:58349"/>
        <dbReference type="ChEBI" id="CHEBI:59776"/>
        <dbReference type="EC" id="1.2.1.13"/>
    </reaction>
</comment>
<feature type="site" description="Activates thiol group during catalysis" evidence="9">
    <location>
        <position position="215"/>
    </location>
</feature>
<feature type="domain" description="Glyceraldehyde 3-phosphate dehydrogenase NAD(P) binding" evidence="11">
    <location>
        <begin position="29"/>
        <end position="188"/>
    </location>
</feature>
<evidence type="ECO:0000256" key="5">
    <source>
        <dbReference type="ARBA" id="ARBA00052787"/>
    </source>
</evidence>
<feature type="binding site" evidence="8">
    <location>
        <position position="354"/>
    </location>
    <ligand>
        <name>NAD(+)</name>
        <dbReference type="ChEBI" id="CHEBI:57540"/>
    </ligand>
</feature>
<keyword evidence="8" id="KW-0547">Nucleotide-binding</keyword>
<feature type="binding site" evidence="7">
    <location>
        <begin position="249"/>
        <end position="250"/>
    </location>
    <ligand>
        <name>D-glyceraldehyde 3-phosphate</name>
        <dbReference type="ChEBI" id="CHEBI:59776"/>
    </ligand>
</feature>
<dbReference type="InterPro" id="IPR020828">
    <property type="entry name" value="GlycerAld_3-P_DH_NAD(P)-bd"/>
</dbReference>
<feature type="non-terminal residue" evidence="12">
    <location>
        <position position="1"/>
    </location>
</feature>